<evidence type="ECO:0000259" key="1">
    <source>
        <dbReference type="PROSITE" id="PS51186"/>
    </source>
</evidence>
<feature type="domain" description="N-acetyltransferase" evidence="1">
    <location>
        <begin position="9"/>
        <end position="165"/>
    </location>
</feature>
<gene>
    <name evidence="2" type="ORF">NQ491_10385</name>
</gene>
<keyword evidence="3" id="KW-1185">Reference proteome</keyword>
<evidence type="ECO:0000313" key="3">
    <source>
        <dbReference type="Proteomes" id="UP001059295"/>
    </source>
</evidence>
<protein>
    <recommendedName>
        <fullName evidence="1">N-acetyltransferase domain-containing protein</fullName>
    </recommendedName>
</protein>
<sequence length="404" mass="48132">MAAYTLEEVTSRRATREFLDLPKRLYRDEPHWICPLDQDIENRFHPETNELLRDGEAIRWIVVDERGRVVGRIAAFYNRELVAASEYQPTGGCGFFESIDDQRVADMLFDAARDWLKERGLEAMDGPVNFGDRDQWWGLLVKGFEFTPLYANPYNFEYYVRLFENYGFRNYFNQHTYLRELKEGLFPENVYERVRRLKEEPRYRFEHMDKKRIDQYAEDFRTVYNQAWAGFSGVKPITREHARALLAKMRPIIDEKLMYFAYWDDAPIGFFLMVPDLNGVIGPLGGRFGLVQKLRFLWRLKVSRKARRIFAIIFGVVPDFQGKGIESGMIRTFEEEVAKGLNKRYDSLELAWIGDFNPVMMRMVENFVCAKKHKMHTTYRYLFDREKEFRRAPRVGMRRKEEHA</sequence>
<dbReference type="InterPro" id="IPR000182">
    <property type="entry name" value="GNAT_dom"/>
</dbReference>
<dbReference type="InterPro" id="IPR016181">
    <property type="entry name" value="Acyl_CoA_acyltransferase"/>
</dbReference>
<accession>A0ABY5UYK8</accession>
<reference evidence="2" key="1">
    <citation type="journal article" date="2022" name="Cell">
        <title>Design, construction, and in vivo augmentation of a complex gut microbiome.</title>
        <authorList>
            <person name="Cheng A.G."/>
            <person name="Ho P.Y."/>
            <person name="Aranda-Diaz A."/>
            <person name="Jain S."/>
            <person name="Yu F.B."/>
            <person name="Meng X."/>
            <person name="Wang M."/>
            <person name="Iakiviak M."/>
            <person name="Nagashima K."/>
            <person name="Zhao A."/>
            <person name="Murugkar P."/>
            <person name="Patil A."/>
            <person name="Atabakhsh K."/>
            <person name="Weakley A."/>
            <person name="Yan J."/>
            <person name="Brumbaugh A.R."/>
            <person name="Higginbottom S."/>
            <person name="Dimas A."/>
            <person name="Shiver A.L."/>
            <person name="Deutschbauer A."/>
            <person name="Neff N."/>
            <person name="Sonnenburg J.L."/>
            <person name="Huang K.C."/>
            <person name="Fischbach M.A."/>
        </authorList>
    </citation>
    <scope>NUCLEOTIDE SEQUENCE</scope>
    <source>
        <strain evidence="2">AP11</strain>
    </source>
</reference>
<dbReference type="PROSITE" id="PS51186">
    <property type="entry name" value="GNAT"/>
    <property type="match status" value="1"/>
</dbReference>
<dbReference type="InterPro" id="IPR039968">
    <property type="entry name" value="BcerS-like"/>
</dbReference>
<dbReference type="GeneID" id="82892145"/>
<proteinExistence type="predicted"/>
<dbReference type="SUPFAM" id="SSF55729">
    <property type="entry name" value="Acyl-CoA N-acyltransferases (Nat)"/>
    <property type="match status" value="1"/>
</dbReference>
<organism evidence="2 3">
    <name type="scientific">Alistipes ihumii AP11</name>
    <dbReference type="NCBI Taxonomy" id="1211813"/>
    <lineage>
        <taxon>Bacteria</taxon>
        <taxon>Pseudomonadati</taxon>
        <taxon>Bacteroidota</taxon>
        <taxon>Bacteroidia</taxon>
        <taxon>Bacteroidales</taxon>
        <taxon>Rikenellaceae</taxon>
        <taxon>Alistipes</taxon>
    </lineage>
</organism>
<dbReference type="RefSeq" id="WP_019245621.1">
    <property type="nucleotide sequence ID" value="NZ_CAPH01000009.1"/>
</dbReference>
<dbReference type="Gene3D" id="3.40.630.30">
    <property type="match status" value="1"/>
</dbReference>
<dbReference type="PANTHER" id="PTHR41368:SF1">
    <property type="entry name" value="PROTEIN YGHO"/>
    <property type="match status" value="1"/>
</dbReference>
<evidence type="ECO:0000313" key="2">
    <source>
        <dbReference type="EMBL" id="UWN57040.1"/>
    </source>
</evidence>
<dbReference type="Proteomes" id="UP001059295">
    <property type="component" value="Chromosome"/>
</dbReference>
<dbReference type="EMBL" id="CP102294">
    <property type="protein sequence ID" value="UWN57040.1"/>
    <property type="molecule type" value="Genomic_DNA"/>
</dbReference>
<name>A0ABY5UYK8_9BACT</name>
<dbReference type="PANTHER" id="PTHR41368">
    <property type="entry name" value="PROTEIN YGHO"/>
    <property type="match status" value="1"/>
</dbReference>